<dbReference type="EMBL" id="ACRN01000001">
    <property type="protein sequence ID" value="EHM89734.1"/>
    <property type="molecule type" value="Genomic_DNA"/>
</dbReference>
<evidence type="ECO:0000313" key="2">
    <source>
        <dbReference type="EMBL" id="EHM89734.1"/>
    </source>
</evidence>
<comment type="caution">
    <text evidence="2">The sequence shown here is derived from an EMBL/GenBank/DDBJ whole genome shotgun (WGS) entry which is preliminary data.</text>
</comment>
<accession>G9PDC0</accession>
<keyword evidence="3" id="KW-1185">Reference proteome</keyword>
<evidence type="ECO:0000256" key="1">
    <source>
        <dbReference type="SAM" id="MobiDB-lite"/>
    </source>
</evidence>
<protein>
    <submittedName>
        <fullName evidence="2">Uncharacterized protein</fullName>
    </submittedName>
</protein>
<name>G9PDC0_9ACTO</name>
<dbReference type="AlphaFoldDB" id="G9PDC0"/>
<feature type="non-terminal residue" evidence="2">
    <location>
        <position position="1"/>
    </location>
</feature>
<gene>
    <name evidence="2" type="ORF">HMPREF0045_00399</name>
</gene>
<proteinExistence type="predicted"/>
<dbReference type="HOGENOM" id="CLU_3145891_0_0_11"/>
<feature type="region of interest" description="Disordered" evidence="1">
    <location>
        <begin position="1"/>
        <end position="48"/>
    </location>
</feature>
<dbReference type="Proteomes" id="UP000003822">
    <property type="component" value="Unassembled WGS sequence"/>
</dbReference>
<organism evidence="2 3">
    <name type="scientific">Actinomyces graevenitzii C83</name>
    <dbReference type="NCBI Taxonomy" id="435830"/>
    <lineage>
        <taxon>Bacteria</taxon>
        <taxon>Bacillati</taxon>
        <taxon>Actinomycetota</taxon>
        <taxon>Actinomycetes</taxon>
        <taxon>Actinomycetales</taxon>
        <taxon>Actinomycetaceae</taxon>
        <taxon>Actinomyces</taxon>
    </lineage>
</organism>
<reference evidence="2 3" key="1">
    <citation type="submission" date="2011-10" db="EMBL/GenBank/DDBJ databases">
        <title>The Genome Sequence of Actinomyces graevenitzii C83.</title>
        <authorList>
            <consortium name="The Broad Institute Genome Sequencing Platform"/>
            <consortium name="The Broad Institute Genome Sequencing Center for Infectious Disease"/>
            <person name="Earl A."/>
            <person name="Ward D."/>
            <person name="Feldgarden M."/>
            <person name="Gevers D."/>
            <person name="Sibley C.D."/>
            <person name="Field T.R."/>
            <person name="Grinwis M."/>
            <person name="Eshaghurshan C.S."/>
            <person name="Surette M.G."/>
            <person name="Young S.K."/>
            <person name="Zeng Q."/>
            <person name="Gargeya S."/>
            <person name="Fitzgerald M."/>
            <person name="Haas B."/>
            <person name="Abouelleil A."/>
            <person name="Alvarado L."/>
            <person name="Arachchi H.M."/>
            <person name="Berlin A."/>
            <person name="Brown A."/>
            <person name="Chapman S.B."/>
            <person name="Chen Z."/>
            <person name="Dunbar C."/>
            <person name="Freedman E."/>
            <person name="Gearin G."/>
            <person name="Goldberg J."/>
            <person name="Griggs A."/>
            <person name="Gujja S."/>
            <person name="Heiman D."/>
            <person name="Howarth C."/>
            <person name="Larson L."/>
            <person name="Lui A."/>
            <person name="MacDonald P.J.P."/>
            <person name="Montmayeur A."/>
            <person name="Murphy C."/>
            <person name="Neiman D."/>
            <person name="Pearson M."/>
            <person name="Priest M."/>
            <person name="Roberts A."/>
            <person name="Saif S."/>
            <person name="Shea T."/>
            <person name="Shenoy N."/>
            <person name="Sisk P."/>
            <person name="Stolte C."/>
            <person name="Sykes S."/>
            <person name="Wortman J."/>
            <person name="Nusbaum C."/>
            <person name="Birren B."/>
        </authorList>
    </citation>
    <scope>NUCLEOTIDE SEQUENCE [LARGE SCALE GENOMIC DNA]</scope>
    <source>
        <strain evidence="2 3">C83</strain>
    </source>
</reference>
<evidence type="ECO:0000313" key="3">
    <source>
        <dbReference type="Proteomes" id="UP000003822"/>
    </source>
</evidence>
<sequence>GHTSPQTLASPAKRPAPTWHIRLPITAEQPGKKLTQMLGRGINPLHAS</sequence>